<comment type="caution">
    <text evidence="5">The sequence shown here is derived from an EMBL/GenBank/DDBJ whole genome shotgun (WGS) entry which is preliminary data.</text>
</comment>
<dbReference type="Pfam" id="PF02016">
    <property type="entry name" value="Peptidase_S66"/>
    <property type="match status" value="1"/>
</dbReference>
<name>A0A508YKC4_LACRH</name>
<keyword evidence="5" id="KW-0645">Protease</keyword>
<comment type="similarity">
    <text evidence="1">Belongs to the peptidase S66 family.</text>
</comment>
<dbReference type="InterPro" id="IPR027461">
    <property type="entry name" value="Carboxypeptidase_A_C_sf"/>
</dbReference>
<evidence type="ECO:0000259" key="3">
    <source>
        <dbReference type="Pfam" id="PF02016"/>
    </source>
</evidence>
<dbReference type="Proteomes" id="UP000307517">
    <property type="component" value="Unassembled WGS sequence"/>
</dbReference>
<dbReference type="InterPro" id="IPR027478">
    <property type="entry name" value="LdcA_N"/>
</dbReference>
<evidence type="ECO:0000313" key="5">
    <source>
        <dbReference type="EMBL" id="NZA03912.1"/>
    </source>
</evidence>
<keyword evidence="5" id="KW-0121">Carboxypeptidase</keyword>
<evidence type="ECO:0000313" key="7">
    <source>
        <dbReference type="Proteomes" id="UP000307517"/>
    </source>
</evidence>
<protein>
    <submittedName>
        <fullName evidence="5">LD-carboxypeptidase</fullName>
    </submittedName>
</protein>
<reference evidence="6 7" key="1">
    <citation type="submission" date="2019-04" db="EMBL/GenBank/DDBJ databases">
        <title>Genome Announcement to Ensure Probiotic Safety of Lactobacillus rhamnosus UBLR-58.</title>
        <authorList>
            <person name="Sulthana A."/>
            <person name="Lakshmi S.G."/>
            <person name="Madempudi R.S."/>
        </authorList>
    </citation>
    <scope>NUCLEOTIDE SEQUENCE [LARGE SCALE GENOMIC DNA]</scope>
    <source>
        <strain evidence="6 7">UBLR-58</strain>
    </source>
</reference>
<sequence>MKKPQTLKPHDQVAIVSLSAGTLGEAFAAHQRKLGIKRLEDMGLTPRFMPNALRGRDYLNAHPEARAADLKTAMTDPDIKGIICAIGGDDTYRIVPYLLDDPTFIKSVQTQPKIFTGFSDTTIDHLMFYQLGMTTFYGPNFLNDLAELDTHLLPYTAASFRHYFENPATTAITSSPTWYEERIDFSADQLGVPRKAHPEQHGYLALRGHGQVTGTLLGGCLDSLHDLLYPVRYDDEPQVAKKYHLFPQDWTDKILFIETSEDKISPATYREYLGHLADHGVLQQVKAILVGKPQNETYFADYQQVLLDVTQPYQTPILYNLNFGHAYPRTLLPYGLQATIDFDHRQLTVDEPYFSNPL</sequence>
<evidence type="ECO:0000313" key="8">
    <source>
        <dbReference type="Proteomes" id="UP000552935"/>
    </source>
</evidence>
<dbReference type="PANTHER" id="PTHR30237">
    <property type="entry name" value="MURAMOYLTETRAPEPTIDE CARBOXYPEPTIDASE"/>
    <property type="match status" value="1"/>
</dbReference>
<dbReference type="GO" id="GO:0004180">
    <property type="term" value="F:carboxypeptidase activity"/>
    <property type="evidence" value="ECO:0007669"/>
    <property type="project" value="UniProtKB-KW"/>
</dbReference>
<gene>
    <name evidence="6" type="ORF">E6L36_14160</name>
    <name evidence="5" type="ORF">H0N82_01980</name>
</gene>
<dbReference type="AlphaFoldDB" id="A0A508YKC4"/>
<proteinExistence type="inferred from homology"/>
<dbReference type="RefSeq" id="WP_005690190.1">
    <property type="nucleotide sequence ID" value="NZ_CABFNI010000004.1"/>
</dbReference>
<dbReference type="Proteomes" id="UP000552935">
    <property type="component" value="Unassembled WGS sequence"/>
</dbReference>
<dbReference type="Gene3D" id="3.50.30.60">
    <property type="entry name" value="LD-carboxypeptidase A C-terminal domain-like"/>
    <property type="match status" value="1"/>
</dbReference>
<dbReference type="EMBL" id="JACCKI010000001">
    <property type="protein sequence ID" value="NZA03912.1"/>
    <property type="molecule type" value="Genomic_DNA"/>
</dbReference>
<dbReference type="Gene3D" id="3.40.50.10740">
    <property type="entry name" value="Class I glutamine amidotransferase-like"/>
    <property type="match status" value="1"/>
</dbReference>
<evidence type="ECO:0000256" key="1">
    <source>
        <dbReference type="ARBA" id="ARBA00010233"/>
    </source>
</evidence>
<dbReference type="SUPFAM" id="SSF52317">
    <property type="entry name" value="Class I glutamine amidotransferase-like"/>
    <property type="match status" value="1"/>
</dbReference>
<dbReference type="SUPFAM" id="SSF141986">
    <property type="entry name" value="LD-carboxypeptidase A C-terminal domain-like"/>
    <property type="match status" value="1"/>
</dbReference>
<dbReference type="InterPro" id="IPR040449">
    <property type="entry name" value="Peptidase_S66_N"/>
</dbReference>
<dbReference type="PIRSF" id="PIRSF028757">
    <property type="entry name" value="LD-carboxypeptidase"/>
    <property type="match status" value="1"/>
</dbReference>
<accession>A0A508YKC4</accession>
<feature type="domain" description="LD-carboxypeptidase N-terminal" evidence="3">
    <location>
        <begin position="13"/>
        <end position="138"/>
    </location>
</feature>
<dbReference type="InterPro" id="IPR003507">
    <property type="entry name" value="S66_fam"/>
</dbReference>
<feature type="domain" description="LD-carboxypeptidase C-terminal" evidence="4">
    <location>
        <begin position="213"/>
        <end position="340"/>
    </location>
</feature>
<keyword evidence="2" id="KW-0378">Hydrolase</keyword>
<dbReference type="InterPro" id="IPR029062">
    <property type="entry name" value="Class_I_gatase-like"/>
</dbReference>
<dbReference type="CDD" id="cd07062">
    <property type="entry name" value="Peptidase_S66_mccF_like"/>
    <property type="match status" value="1"/>
</dbReference>
<dbReference type="InterPro" id="IPR040921">
    <property type="entry name" value="Peptidase_S66C"/>
</dbReference>
<evidence type="ECO:0000313" key="6">
    <source>
        <dbReference type="EMBL" id="THC81409.1"/>
    </source>
</evidence>
<organism evidence="5 8">
    <name type="scientific">Lacticaseibacillus rhamnosus</name>
    <name type="common">Lactobacillus rhamnosus</name>
    <dbReference type="NCBI Taxonomy" id="47715"/>
    <lineage>
        <taxon>Bacteria</taxon>
        <taxon>Bacillati</taxon>
        <taxon>Bacillota</taxon>
        <taxon>Bacilli</taxon>
        <taxon>Lactobacillales</taxon>
        <taxon>Lactobacillaceae</taxon>
        <taxon>Lacticaseibacillus</taxon>
    </lineage>
</organism>
<dbReference type="Pfam" id="PF17676">
    <property type="entry name" value="Peptidase_S66C"/>
    <property type="match status" value="1"/>
</dbReference>
<reference evidence="5 8" key="2">
    <citation type="submission" date="2020-07" db="EMBL/GenBank/DDBJ databases">
        <title>Organ Donor 1.</title>
        <authorList>
            <person name="Marsh A.J."/>
            <person name="Azcarate-Peril M.A."/>
        </authorList>
    </citation>
    <scope>NUCLEOTIDE SEQUENCE [LARGE SCALE GENOMIC DNA]</scope>
    <source>
        <strain evidence="5 8">AMC0712</strain>
    </source>
</reference>
<dbReference type="PANTHER" id="PTHR30237:SF4">
    <property type="entry name" value="LD-CARBOXYPEPTIDASE C-TERMINAL DOMAIN-CONTAINING PROTEIN"/>
    <property type="match status" value="1"/>
</dbReference>
<dbReference type="EMBL" id="SSHM01000001">
    <property type="protein sequence ID" value="THC81409.1"/>
    <property type="molecule type" value="Genomic_DNA"/>
</dbReference>
<evidence type="ECO:0000256" key="2">
    <source>
        <dbReference type="ARBA" id="ARBA00022801"/>
    </source>
</evidence>
<evidence type="ECO:0000259" key="4">
    <source>
        <dbReference type="Pfam" id="PF17676"/>
    </source>
</evidence>